<dbReference type="Proteomes" id="UP001432180">
    <property type="component" value="Chromosome"/>
</dbReference>
<dbReference type="EMBL" id="CP121472">
    <property type="protein sequence ID" value="WPL17642.1"/>
    <property type="molecule type" value="Genomic_DNA"/>
</dbReference>
<dbReference type="RefSeq" id="WP_328983454.1">
    <property type="nucleotide sequence ID" value="NZ_CP121472.1"/>
</dbReference>
<accession>A0ABZ0S9N9</accession>
<feature type="region of interest" description="Disordered" evidence="1">
    <location>
        <begin position="236"/>
        <end position="256"/>
    </location>
</feature>
<evidence type="ECO:0000256" key="1">
    <source>
        <dbReference type="SAM" id="MobiDB-lite"/>
    </source>
</evidence>
<sequence length="320" mass="37074">MTKTNDLLDPKNDYVFFRIFSEDPELLIDLINAVRADQPPITEITLLDARLTPERIQGKRLVLDLRGIDEQGRRYNIEIQVRRFPFWASRAMMYLARLYSEQLDAGNDYQEAQPVIGIHLLDFDLFQEEPGDQDNALWRFDTYDHQNARSLGHIMELNIVELRKADRLGQLPERLSAWIAYFEHWNEDDVMNNLAHPPIQKARAKLRAMSADEEERYWAESRARALSDEVTMLNAARREGREEGREQGREEGREQGAIASTRRTLLRLTHRRFGEAAAEHARALLETITAADRLEELADEFILCADTDAWLAALRTAAKQ</sequence>
<evidence type="ECO:0000313" key="2">
    <source>
        <dbReference type="EMBL" id="WPL17642.1"/>
    </source>
</evidence>
<proteinExistence type="predicted"/>
<protein>
    <submittedName>
        <fullName evidence="2">PD-(D/E)XK nuclease family transposase</fullName>
    </submittedName>
</protein>
<dbReference type="NCBIfam" id="TIGR01784">
    <property type="entry name" value="T_den_put_tspse"/>
    <property type="match status" value="1"/>
</dbReference>
<reference evidence="2 3" key="1">
    <citation type="journal article" date="2023" name="Microorganisms">
        <title>Thiorhodovibrio frisius and Trv. litoralis spp. nov., Two Novel Members from a Clade of Fastidious Purple Sulfur Bacteria That Exhibit Unique Red-Shifted Light-Harvesting Capabilities.</title>
        <authorList>
            <person name="Methner A."/>
            <person name="Kuzyk S.B."/>
            <person name="Petersen J."/>
            <person name="Bauer S."/>
            <person name="Brinkmann H."/>
            <person name="Sichau K."/>
            <person name="Wanner G."/>
            <person name="Wolf J."/>
            <person name="Neumann-Schaal M."/>
            <person name="Henke P."/>
            <person name="Tank M."/>
            <person name="Sproer C."/>
            <person name="Bunk B."/>
            <person name="Overmann J."/>
        </authorList>
    </citation>
    <scope>NUCLEOTIDE SEQUENCE [LARGE SCALE GENOMIC DNA]</scope>
    <source>
        <strain evidence="2 3">DSM 6702</strain>
    </source>
</reference>
<dbReference type="PANTHER" id="PTHR41317:SF1">
    <property type="entry name" value="PD-(D_E)XK NUCLEASE FAMILY TRANSPOSASE"/>
    <property type="match status" value="1"/>
</dbReference>
<dbReference type="Pfam" id="PF12784">
    <property type="entry name" value="PDDEXK_2"/>
    <property type="match status" value="1"/>
</dbReference>
<dbReference type="InterPro" id="IPR010106">
    <property type="entry name" value="RpnA"/>
</dbReference>
<organism evidence="2 3">
    <name type="scientific">Thiorhodovibrio winogradskyi</name>
    <dbReference type="NCBI Taxonomy" id="77007"/>
    <lineage>
        <taxon>Bacteria</taxon>
        <taxon>Pseudomonadati</taxon>
        <taxon>Pseudomonadota</taxon>
        <taxon>Gammaproteobacteria</taxon>
        <taxon>Chromatiales</taxon>
        <taxon>Chromatiaceae</taxon>
        <taxon>Thiorhodovibrio</taxon>
    </lineage>
</organism>
<feature type="compositionally biased region" description="Basic and acidic residues" evidence="1">
    <location>
        <begin position="236"/>
        <end position="254"/>
    </location>
</feature>
<keyword evidence="3" id="KW-1185">Reference proteome</keyword>
<evidence type="ECO:0000313" key="3">
    <source>
        <dbReference type="Proteomes" id="UP001432180"/>
    </source>
</evidence>
<dbReference type="PANTHER" id="PTHR41317">
    <property type="entry name" value="PD-(D_E)XK NUCLEASE FAMILY TRANSPOSASE"/>
    <property type="match status" value="1"/>
</dbReference>
<name>A0ABZ0S9N9_9GAMM</name>
<gene>
    <name evidence="2" type="ORF">Thiowin_02673</name>
</gene>